<feature type="transmembrane region" description="Helical" evidence="1">
    <location>
        <begin position="105"/>
        <end position="123"/>
    </location>
</feature>
<evidence type="ECO:0000313" key="3">
    <source>
        <dbReference type="Proteomes" id="UP001500936"/>
    </source>
</evidence>
<organism evidence="2 3">
    <name type="scientific">Nibrella viscosa</name>
    <dbReference type="NCBI Taxonomy" id="1084524"/>
    <lineage>
        <taxon>Bacteria</taxon>
        <taxon>Pseudomonadati</taxon>
        <taxon>Bacteroidota</taxon>
        <taxon>Cytophagia</taxon>
        <taxon>Cytophagales</taxon>
        <taxon>Spirosomataceae</taxon>
        <taxon>Nibrella</taxon>
    </lineage>
</organism>
<evidence type="ECO:0000313" key="2">
    <source>
        <dbReference type="EMBL" id="GAA4412468.1"/>
    </source>
</evidence>
<keyword evidence="1" id="KW-0472">Membrane</keyword>
<feature type="transmembrane region" description="Helical" evidence="1">
    <location>
        <begin position="79"/>
        <end position="99"/>
    </location>
</feature>
<keyword evidence="3" id="KW-1185">Reference proteome</keyword>
<keyword evidence="1" id="KW-1133">Transmembrane helix</keyword>
<comment type="caution">
    <text evidence="2">The sequence shown here is derived from an EMBL/GenBank/DDBJ whole genome shotgun (WGS) entry which is preliminary data.</text>
</comment>
<feature type="transmembrane region" description="Helical" evidence="1">
    <location>
        <begin position="223"/>
        <end position="245"/>
    </location>
</feature>
<dbReference type="EMBL" id="BAABHB010000009">
    <property type="protein sequence ID" value="GAA4412468.1"/>
    <property type="molecule type" value="Genomic_DNA"/>
</dbReference>
<feature type="transmembrane region" description="Helical" evidence="1">
    <location>
        <begin position="29"/>
        <end position="47"/>
    </location>
</feature>
<feature type="transmembrane region" description="Helical" evidence="1">
    <location>
        <begin position="53"/>
        <end position="70"/>
    </location>
</feature>
<sequence length="380" mass="43048">MGYAPRSDTDFFYNKAVQAFQGRMVYRDFLSYHAPLFPYIISLPLFIWNNAKVIVLFMTAMEALIVWATYRNWVSREPYALVLMGLYYILPVSFIAIILSSEEDIWIWGVGLLTTLLAGRMTIQADRQRSTGDQSFWIGVIWGLAMITIKSMVVVLLLPVFFLVQHKFRYVAGLSVIGIPSLVILYLLMGDAFLMPIQHSGNHMAPNLVSVTRPLLSGVYNSVSLTMVNTIGLVFTVITASYLAFRTRHLGYKQAFPLVFVYTFSVFMLVEPSAPGFYLFTHMLPLMFVLKLGKNATFAYLFILLNALLAIQPVNWVLYAGMMDYDTWSSIFYSANTVADYVIQLISVIIMVDIVRRCLRLPKITESAPVAHSHPSSSLR</sequence>
<accession>A0ABP8KQ57</accession>
<proteinExistence type="predicted"/>
<feature type="transmembrane region" description="Helical" evidence="1">
    <location>
        <begin position="135"/>
        <end position="164"/>
    </location>
</feature>
<feature type="transmembrane region" description="Helical" evidence="1">
    <location>
        <begin position="257"/>
        <end position="280"/>
    </location>
</feature>
<name>A0ABP8KQ57_9BACT</name>
<feature type="transmembrane region" description="Helical" evidence="1">
    <location>
        <begin position="170"/>
        <end position="189"/>
    </location>
</feature>
<keyword evidence="1" id="KW-0812">Transmembrane</keyword>
<protein>
    <recommendedName>
        <fullName evidence="4">GPI transamidase subunit PIG-U</fullName>
    </recommendedName>
</protein>
<reference evidence="3" key="1">
    <citation type="journal article" date="2019" name="Int. J. Syst. Evol. Microbiol.">
        <title>The Global Catalogue of Microorganisms (GCM) 10K type strain sequencing project: providing services to taxonomists for standard genome sequencing and annotation.</title>
        <authorList>
            <consortium name="The Broad Institute Genomics Platform"/>
            <consortium name="The Broad Institute Genome Sequencing Center for Infectious Disease"/>
            <person name="Wu L."/>
            <person name="Ma J."/>
        </authorList>
    </citation>
    <scope>NUCLEOTIDE SEQUENCE [LARGE SCALE GENOMIC DNA]</scope>
    <source>
        <strain evidence="3">JCM 17925</strain>
    </source>
</reference>
<evidence type="ECO:0008006" key="4">
    <source>
        <dbReference type="Google" id="ProtNLM"/>
    </source>
</evidence>
<feature type="transmembrane region" description="Helical" evidence="1">
    <location>
        <begin position="292"/>
        <end position="311"/>
    </location>
</feature>
<gene>
    <name evidence="2" type="ORF">GCM10023187_39610</name>
</gene>
<evidence type="ECO:0000256" key="1">
    <source>
        <dbReference type="SAM" id="Phobius"/>
    </source>
</evidence>
<dbReference type="RefSeq" id="WP_345269681.1">
    <property type="nucleotide sequence ID" value="NZ_BAABHB010000009.1"/>
</dbReference>
<dbReference type="Proteomes" id="UP001500936">
    <property type="component" value="Unassembled WGS sequence"/>
</dbReference>
<feature type="transmembrane region" description="Helical" evidence="1">
    <location>
        <begin position="331"/>
        <end position="355"/>
    </location>
</feature>